<evidence type="ECO:0000313" key="2">
    <source>
        <dbReference type="Proteomes" id="UP000324143"/>
    </source>
</evidence>
<dbReference type="AlphaFoldDB" id="A0A5D0ML45"/>
<keyword evidence="2" id="KW-1185">Reference proteome</keyword>
<dbReference type="Proteomes" id="UP000324143">
    <property type="component" value="Unassembled WGS sequence"/>
</dbReference>
<sequence>MKKISISVSIILILLSIGCNSRDYEIIKNNKPKYGVKKAEIKDIYKIDEFLTANTSNCLGLYDNHIYYMSYLPSKNMYMLNFIDMNGNIKNKIPVEIGKGPGEIVHTGGIKIDNEKIYILDLKLRRLTYFTIEGMLIDTLDLKDTGLILNFDINDNVLSFYSRNKYFLGRYNIEKNKIISSIQRKTTPKDGDRYKGGTVKIDDDTNKLYYGHLSIPYSIDSLNENLKTNRRINIDYDSFDRVIWRIKDKNHKSMYGDFMINSMDITDNYIYAPVMTKSKLFKGKNSKLKKVNGKITVFNKKTGNLWYIIENEYLKDLNGMYSMIGVNKDYIVLYIFSRKGSKIYNKLVETKDKSYIRAIVVLKNPINYKETKL</sequence>
<evidence type="ECO:0000313" key="1">
    <source>
        <dbReference type="EMBL" id="TYB31269.1"/>
    </source>
</evidence>
<accession>A0A5D0ML45</accession>
<gene>
    <name evidence="1" type="ORF">FXF47_05070</name>
</gene>
<protein>
    <recommendedName>
        <fullName evidence="3">6-bladed beta-propeller</fullName>
    </recommendedName>
</protein>
<evidence type="ECO:0008006" key="3">
    <source>
        <dbReference type="Google" id="ProtNLM"/>
    </source>
</evidence>
<dbReference type="EMBL" id="VSIX01000043">
    <property type="protein sequence ID" value="TYB31269.1"/>
    <property type="molecule type" value="Genomic_DNA"/>
</dbReference>
<organism evidence="1 2">
    <name type="scientific">Candidatus Mcinerneyibacterium aminivorans</name>
    <dbReference type="NCBI Taxonomy" id="2703815"/>
    <lineage>
        <taxon>Bacteria</taxon>
        <taxon>Candidatus Macinerneyibacteriota</taxon>
        <taxon>Candidatus Mcinerneyibacteria</taxon>
        <taxon>Candidatus Mcinerneyibacteriales</taxon>
        <taxon>Candidatus Mcinerneyibacteriaceae</taxon>
        <taxon>Candidatus Mcinerneyibacterium</taxon>
    </lineage>
</organism>
<comment type="caution">
    <text evidence="1">The sequence shown here is derived from an EMBL/GenBank/DDBJ whole genome shotgun (WGS) entry which is preliminary data.</text>
</comment>
<name>A0A5D0ML45_9BACT</name>
<reference evidence="1" key="1">
    <citation type="submission" date="2019-08" db="EMBL/GenBank/DDBJ databases">
        <title>Genomic characterization of a novel candidate phylum (ARYD3) from a high temperature, high salinity tertiary oil reservoir in north central Oklahoma, USA.</title>
        <authorList>
            <person name="Youssef N.H."/>
            <person name="Yadav A."/>
            <person name="Elshahed M.S."/>
        </authorList>
    </citation>
    <scope>NUCLEOTIDE SEQUENCE [LARGE SCALE GENOMIC DNA]</scope>
    <source>
        <strain evidence="1">ARYD3</strain>
    </source>
</reference>
<proteinExistence type="predicted"/>
<dbReference type="PROSITE" id="PS51257">
    <property type="entry name" value="PROKAR_LIPOPROTEIN"/>
    <property type="match status" value="1"/>
</dbReference>